<organism evidence="1 2">
    <name type="scientific">Aspergillus ibericus CBS 121593</name>
    <dbReference type="NCBI Taxonomy" id="1448316"/>
    <lineage>
        <taxon>Eukaryota</taxon>
        <taxon>Fungi</taxon>
        <taxon>Dikarya</taxon>
        <taxon>Ascomycota</taxon>
        <taxon>Pezizomycotina</taxon>
        <taxon>Eurotiomycetes</taxon>
        <taxon>Eurotiomycetidae</taxon>
        <taxon>Eurotiales</taxon>
        <taxon>Aspergillaceae</taxon>
        <taxon>Aspergillus</taxon>
        <taxon>Aspergillus subgen. Circumdati</taxon>
    </lineage>
</organism>
<evidence type="ECO:0000313" key="1">
    <source>
        <dbReference type="EMBL" id="RAL06258.1"/>
    </source>
</evidence>
<dbReference type="AlphaFoldDB" id="A0A395HH13"/>
<reference evidence="1 2" key="1">
    <citation type="submission" date="2018-02" db="EMBL/GenBank/DDBJ databases">
        <title>The genomes of Aspergillus section Nigri reveals drivers in fungal speciation.</title>
        <authorList>
            <consortium name="DOE Joint Genome Institute"/>
            <person name="Vesth T.C."/>
            <person name="Nybo J."/>
            <person name="Theobald S."/>
            <person name="Brandl J."/>
            <person name="Frisvad J.C."/>
            <person name="Nielsen K.F."/>
            <person name="Lyhne E.K."/>
            <person name="Kogle M.E."/>
            <person name="Kuo A."/>
            <person name="Riley R."/>
            <person name="Clum A."/>
            <person name="Nolan M."/>
            <person name="Lipzen A."/>
            <person name="Salamov A."/>
            <person name="Henrissat B."/>
            <person name="Wiebenga A."/>
            <person name="De vries R.P."/>
            <person name="Grigoriev I.V."/>
            <person name="Mortensen U.H."/>
            <person name="Andersen M.R."/>
            <person name="Baker S.E."/>
        </authorList>
    </citation>
    <scope>NUCLEOTIDE SEQUENCE [LARGE SCALE GENOMIC DNA]</scope>
    <source>
        <strain evidence="1 2">CBS 121593</strain>
    </source>
</reference>
<dbReference type="RefSeq" id="XP_025580585.1">
    <property type="nucleotide sequence ID" value="XM_025724586.1"/>
</dbReference>
<proteinExistence type="predicted"/>
<dbReference type="VEuPathDB" id="FungiDB:BO80DRAFT_5397"/>
<evidence type="ECO:0000313" key="2">
    <source>
        <dbReference type="Proteomes" id="UP000249402"/>
    </source>
</evidence>
<dbReference type="GeneID" id="37229451"/>
<keyword evidence="2" id="KW-1185">Reference proteome</keyword>
<dbReference type="Proteomes" id="UP000249402">
    <property type="component" value="Unassembled WGS sequence"/>
</dbReference>
<gene>
    <name evidence="1" type="ORF">BO80DRAFT_5397</name>
</gene>
<sequence>MIWPAICLLPYARDAHGDIHPLRQAGRQAGRQAPRGCICQGERHGDPQTHQGERKILIGFCPGRWNVQPPWLPSPQRGGMNAGGWWWSGWFGVVLPARFCFSPLCYRFIPGSAVS</sequence>
<protein>
    <submittedName>
        <fullName evidence="1">Uncharacterized protein</fullName>
    </submittedName>
</protein>
<dbReference type="EMBL" id="KZ824419">
    <property type="protein sequence ID" value="RAL06258.1"/>
    <property type="molecule type" value="Genomic_DNA"/>
</dbReference>
<accession>A0A395HH13</accession>
<name>A0A395HH13_9EURO</name>